<gene>
    <name evidence="2" type="ORF">EV652_103670</name>
</gene>
<name>A0A4R2HSY4_9ACTN</name>
<evidence type="ECO:0000313" key="3">
    <source>
        <dbReference type="Proteomes" id="UP000294508"/>
    </source>
</evidence>
<feature type="signal peptide" evidence="1">
    <location>
        <begin position="1"/>
        <end position="21"/>
    </location>
</feature>
<dbReference type="Pfam" id="PF05576">
    <property type="entry name" value="Peptidase_S37"/>
    <property type="match status" value="1"/>
</dbReference>
<comment type="caution">
    <text evidence="2">The sequence shown here is derived from an EMBL/GenBank/DDBJ whole genome shotgun (WGS) entry which is preliminary data.</text>
</comment>
<dbReference type="OrthoDB" id="3979391at2"/>
<dbReference type="AlphaFoldDB" id="A0A4R2HSY4"/>
<dbReference type="RefSeq" id="WP_132209099.1">
    <property type="nucleotide sequence ID" value="NZ_SLWN01000003.1"/>
</dbReference>
<accession>A0A4R2HSY4</accession>
<keyword evidence="3" id="KW-1185">Reference proteome</keyword>
<sequence length="107" mass="12153">MRLVRVVLVLGLIALGTTAAAVPRDPVAEVLARLDRVAGLRIESGKLINGKPFFVLWLRQPVDQHRPDGEQFEQRITLWHKGFDRPTMLRRSCRRGSASRSIRRSGR</sequence>
<dbReference type="InterPro" id="IPR008761">
    <property type="entry name" value="Peptidase_S37"/>
</dbReference>
<organism evidence="2 3">
    <name type="scientific">Kribbella steppae</name>
    <dbReference type="NCBI Taxonomy" id="2512223"/>
    <lineage>
        <taxon>Bacteria</taxon>
        <taxon>Bacillati</taxon>
        <taxon>Actinomycetota</taxon>
        <taxon>Actinomycetes</taxon>
        <taxon>Propionibacteriales</taxon>
        <taxon>Kribbellaceae</taxon>
        <taxon>Kribbella</taxon>
    </lineage>
</organism>
<dbReference type="Proteomes" id="UP000294508">
    <property type="component" value="Unassembled WGS sequence"/>
</dbReference>
<protein>
    <submittedName>
        <fullName evidence="2">PS-10 peptidase S37</fullName>
    </submittedName>
</protein>
<proteinExistence type="predicted"/>
<evidence type="ECO:0000313" key="2">
    <source>
        <dbReference type="EMBL" id="TCO33668.1"/>
    </source>
</evidence>
<keyword evidence="1" id="KW-0732">Signal</keyword>
<dbReference type="EMBL" id="SLWN01000003">
    <property type="protein sequence ID" value="TCO33668.1"/>
    <property type="molecule type" value="Genomic_DNA"/>
</dbReference>
<feature type="chain" id="PRO_5020882813" evidence="1">
    <location>
        <begin position="22"/>
        <end position="107"/>
    </location>
</feature>
<reference evidence="2 3" key="1">
    <citation type="journal article" date="2015" name="Stand. Genomic Sci.">
        <title>Genomic Encyclopedia of Bacterial and Archaeal Type Strains, Phase III: the genomes of soil and plant-associated and newly described type strains.</title>
        <authorList>
            <person name="Whitman W.B."/>
            <person name="Woyke T."/>
            <person name="Klenk H.P."/>
            <person name="Zhou Y."/>
            <person name="Lilburn T.G."/>
            <person name="Beck B.J."/>
            <person name="De Vos P."/>
            <person name="Vandamme P."/>
            <person name="Eisen J.A."/>
            <person name="Garrity G."/>
            <person name="Hugenholtz P."/>
            <person name="Kyrpides N.C."/>
        </authorList>
    </citation>
    <scope>NUCLEOTIDE SEQUENCE [LARGE SCALE GENOMIC DNA]</scope>
    <source>
        <strain evidence="2 3">VKM Ac-2572</strain>
    </source>
</reference>
<evidence type="ECO:0000256" key="1">
    <source>
        <dbReference type="SAM" id="SignalP"/>
    </source>
</evidence>